<dbReference type="EMBL" id="WHOC01000176">
    <property type="protein sequence ID" value="NOU90739.1"/>
    <property type="molecule type" value="Genomic_DNA"/>
</dbReference>
<feature type="transmembrane region" description="Helical" evidence="7">
    <location>
        <begin position="128"/>
        <end position="153"/>
    </location>
</feature>
<keyword evidence="10" id="KW-1185">Reference proteome</keyword>
<comment type="subcellular location">
    <subcellularLocation>
        <location evidence="1 7">Cell membrane</location>
        <topology evidence="1 7">Multi-pass membrane protein</topology>
    </subcellularLocation>
</comment>
<dbReference type="Gene3D" id="1.10.3720.10">
    <property type="entry name" value="MetI-like"/>
    <property type="match status" value="1"/>
</dbReference>
<protein>
    <submittedName>
        <fullName evidence="9">ABC transporter permease subunit</fullName>
    </submittedName>
</protein>
<evidence type="ECO:0000256" key="4">
    <source>
        <dbReference type="ARBA" id="ARBA00022692"/>
    </source>
</evidence>
<feature type="transmembrane region" description="Helical" evidence="7">
    <location>
        <begin position="92"/>
        <end position="116"/>
    </location>
</feature>
<comment type="caution">
    <text evidence="9">The sequence shown here is derived from an EMBL/GenBank/DDBJ whole genome shotgun (WGS) entry which is preliminary data.</text>
</comment>
<feature type="domain" description="ABC transmembrane type-1" evidence="8">
    <location>
        <begin position="92"/>
        <end position="299"/>
    </location>
</feature>
<dbReference type="RefSeq" id="WP_171693500.1">
    <property type="nucleotide sequence ID" value="NZ_WHOC01000176.1"/>
</dbReference>
<dbReference type="Pfam" id="PF00528">
    <property type="entry name" value="BPD_transp_1"/>
    <property type="match status" value="1"/>
</dbReference>
<comment type="similarity">
    <text evidence="7">Belongs to the binding-protein-dependent transport system permease family.</text>
</comment>
<evidence type="ECO:0000256" key="5">
    <source>
        <dbReference type="ARBA" id="ARBA00022989"/>
    </source>
</evidence>
<keyword evidence="4 7" id="KW-0812">Transmembrane</keyword>
<feature type="transmembrane region" description="Helical" evidence="7">
    <location>
        <begin position="159"/>
        <end position="180"/>
    </location>
</feature>
<reference evidence="9 10" key="1">
    <citation type="submission" date="2019-10" db="EMBL/GenBank/DDBJ databases">
        <title>Description of Paenibacillus choica sp. nov.</title>
        <authorList>
            <person name="Carlier A."/>
            <person name="Qi S."/>
        </authorList>
    </citation>
    <scope>NUCLEOTIDE SEQUENCE [LARGE SCALE GENOMIC DNA]</scope>
    <source>
        <strain evidence="9 10">LMG 31460</strain>
    </source>
</reference>
<dbReference type="PANTHER" id="PTHR43744:SF9">
    <property type="entry name" value="POLYGALACTURONAN_RHAMNOGALACTURONAN TRANSPORT SYSTEM PERMEASE PROTEIN YTCP"/>
    <property type="match status" value="1"/>
</dbReference>
<name>A0ABX1ZES8_9BACL</name>
<proteinExistence type="inferred from homology"/>
<evidence type="ECO:0000256" key="2">
    <source>
        <dbReference type="ARBA" id="ARBA00022448"/>
    </source>
</evidence>
<dbReference type="CDD" id="cd06261">
    <property type="entry name" value="TM_PBP2"/>
    <property type="match status" value="1"/>
</dbReference>
<organism evidence="9 10">
    <name type="scientific">Paenibacillus germinis</name>
    <dbReference type="NCBI Taxonomy" id="2654979"/>
    <lineage>
        <taxon>Bacteria</taxon>
        <taxon>Bacillati</taxon>
        <taxon>Bacillota</taxon>
        <taxon>Bacilli</taxon>
        <taxon>Bacillales</taxon>
        <taxon>Paenibacillaceae</taxon>
        <taxon>Paenibacillus</taxon>
    </lineage>
</organism>
<dbReference type="Proteomes" id="UP000658690">
    <property type="component" value="Unassembled WGS sequence"/>
</dbReference>
<dbReference type="PANTHER" id="PTHR43744">
    <property type="entry name" value="ABC TRANSPORTER PERMEASE PROTEIN MG189-RELATED-RELATED"/>
    <property type="match status" value="1"/>
</dbReference>
<evidence type="ECO:0000313" key="9">
    <source>
        <dbReference type="EMBL" id="NOU90739.1"/>
    </source>
</evidence>
<dbReference type="SUPFAM" id="SSF161098">
    <property type="entry name" value="MetI-like"/>
    <property type="match status" value="1"/>
</dbReference>
<evidence type="ECO:0000256" key="6">
    <source>
        <dbReference type="ARBA" id="ARBA00023136"/>
    </source>
</evidence>
<gene>
    <name evidence="9" type="ORF">GC102_34170</name>
</gene>
<sequence length="314" mass="35343">MNQPQTSISHSTSSSRSTLSSRSRFSLGRFSIHSVFILVCIACLYPFLIIVGTSFQSENDILTYGYTIIPKHFDLTAYRVILHNPAVLLQSYLVTISTTVIGTLAGLWITTSFAFAISRKDYPYRRQLSFYIFFTMLFQGGLVPSYILMVSWLGLKNSVLALILPFLITGWHVLLMKGFLQSLPDALFESAKLDGASEFTIFTRIVIPLSKPALATLGLFLVLEYWNDWWLTLLYIDDESKMKLQYLLIRVLRNLEFLNSAEAMQYGLVKPGQQVPSLGARMAMCMLAAGPMLVVFPFFQKYFVQGLTVGAVKG</sequence>
<keyword evidence="5 7" id="KW-1133">Transmembrane helix</keyword>
<evidence type="ECO:0000259" key="8">
    <source>
        <dbReference type="PROSITE" id="PS50928"/>
    </source>
</evidence>
<keyword evidence="3" id="KW-1003">Cell membrane</keyword>
<feature type="transmembrane region" description="Helical" evidence="7">
    <location>
        <begin position="278"/>
        <end position="299"/>
    </location>
</feature>
<feature type="transmembrane region" description="Helical" evidence="7">
    <location>
        <begin position="201"/>
        <end position="223"/>
    </location>
</feature>
<accession>A0ABX1ZES8</accession>
<feature type="transmembrane region" description="Helical" evidence="7">
    <location>
        <begin position="30"/>
        <end position="55"/>
    </location>
</feature>
<dbReference type="InterPro" id="IPR035906">
    <property type="entry name" value="MetI-like_sf"/>
</dbReference>
<keyword evidence="6 7" id="KW-0472">Membrane</keyword>
<evidence type="ECO:0000256" key="7">
    <source>
        <dbReference type="RuleBase" id="RU363032"/>
    </source>
</evidence>
<dbReference type="InterPro" id="IPR000515">
    <property type="entry name" value="MetI-like"/>
</dbReference>
<dbReference type="PROSITE" id="PS50928">
    <property type="entry name" value="ABC_TM1"/>
    <property type="match status" value="1"/>
</dbReference>
<evidence type="ECO:0000256" key="1">
    <source>
        <dbReference type="ARBA" id="ARBA00004651"/>
    </source>
</evidence>
<evidence type="ECO:0000313" key="10">
    <source>
        <dbReference type="Proteomes" id="UP000658690"/>
    </source>
</evidence>
<evidence type="ECO:0000256" key="3">
    <source>
        <dbReference type="ARBA" id="ARBA00022475"/>
    </source>
</evidence>
<keyword evidence="2 7" id="KW-0813">Transport</keyword>